<dbReference type="GO" id="GO:0042171">
    <property type="term" value="F:lysophosphatidic acid acyltransferase activity"/>
    <property type="evidence" value="ECO:0007669"/>
    <property type="project" value="TreeGrafter"/>
</dbReference>
<dbReference type="Pfam" id="PF12697">
    <property type="entry name" value="Abhydrolase_6"/>
    <property type="match status" value="1"/>
</dbReference>
<proteinExistence type="predicted"/>
<protein>
    <recommendedName>
        <fullName evidence="2">AB hydrolase-1 domain-containing protein</fullName>
    </recommendedName>
</protein>
<dbReference type="InterPro" id="IPR000073">
    <property type="entry name" value="AB_hydrolase_1"/>
</dbReference>
<feature type="compositionally biased region" description="Polar residues" evidence="1">
    <location>
        <begin position="30"/>
        <end position="48"/>
    </location>
</feature>
<dbReference type="GO" id="GO:0052689">
    <property type="term" value="F:carboxylic ester hydrolase activity"/>
    <property type="evidence" value="ECO:0007669"/>
    <property type="project" value="TreeGrafter"/>
</dbReference>
<accession>A0AAE0F5D1</accession>
<dbReference type="GO" id="GO:0006654">
    <property type="term" value="P:phosphatidic acid biosynthetic process"/>
    <property type="evidence" value="ECO:0007669"/>
    <property type="project" value="TreeGrafter"/>
</dbReference>
<dbReference type="EMBL" id="LGRX02025730">
    <property type="protein sequence ID" value="KAK3251947.1"/>
    <property type="molecule type" value="Genomic_DNA"/>
</dbReference>
<dbReference type="PANTHER" id="PTHR42886:SF42">
    <property type="entry name" value="ALPHA_BETA-HYDROLASES SUPERFAMILY PROTEIN"/>
    <property type="match status" value="1"/>
</dbReference>
<feature type="domain" description="AB hydrolase-1" evidence="2">
    <location>
        <begin position="107"/>
        <end position="339"/>
    </location>
</feature>
<dbReference type="SUPFAM" id="SSF53474">
    <property type="entry name" value="alpha/beta-Hydrolases"/>
    <property type="match status" value="1"/>
</dbReference>
<name>A0AAE0F5D1_9CHLO</name>
<dbReference type="Proteomes" id="UP001190700">
    <property type="component" value="Unassembled WGS sequence"/>
</dbReference>
<dbReference type="AlphaFoldDB" id="A0AAE0F5D1"/>
<keyword evidence="4" id="KW-1185">Reference proteome</keyword>
<organism evidence="3 4">
    <name type="scientific">Cymbomonas tetramitiformis</name>
    <dbReference type="NCBI Taxonomy" id="36881"/>
    <lineage>
        <taxon>Eukaryota</taxon>
        <taxon>Viridiplantae</taxon>
        <taxon>Chlorophyta</taxon>
        <taxon>Pyramimonadophyceae</taxon>
        <taxon>Pyramimonadales</taxon>
        <taxon>Pyramimonadaceae</taxon>
        <taxon>Cymbomonas</taxon>
    </lineage>
</organism>
<sequence>MMLAGKVWPIAQPCRKAAVRPQPIRVRSAYHSSQRAARHTATASTGTSKLLKKRGVSSRTRAKCVVCSATRSTLEESTFTLPSGLRLEVITAQAADLPTSGSPKPQLVFIHGSYHAAWCWATHWMAYFAERGYTSYAMSLRGQGRGDHLEGAPTLDDHTADLGKILDHLGQPAVLLGHSFGGLVVQRYAADPAKFGGPPPAGLGLLCSVPPYGNGPMIGRFLRKKPIASIRLTWSFAARAWDGNPELCKETFFSKEMPDALVVTYMEAMAANSRGRLLDLSALNKLLPLTASNPGGAPVMVMGGEEDFCVDVVGVEETAEAYGVKPVIMPGMAHDIMLDVKWEQAAKEVYQWLEQEF</sequence>
<evidence type="ECO:0000313" key="3">
    <source>
        <dbReference type="EMBL" id="KAK3251947.1"/>
    </source>
</evidence>
<dbReference type="GO" id="GO:0055088">
    <property type="term" value="P:lipid homeostasis"/>
    <property type="evidence" value="ECO:0007669"/>
    <property type="project" value="TreeGrafter"/>
</dbReference>
<dbReference type="PANTHER" id="PTHR42886">
    <property type="entry name" value="RE40534P-RELATED"/>
    <property type="match status" value="1"/>
</dbReference>
<gene>
    <name evidence="3" type="ORF">CYMTET_38739</name>
</gene>
<evidence type="ECO:0000313" key="4">
    <source>
        <dbReference type="Proteomes" id="UP001190700"/>
    </source>
</evidence>
<comment type="caution">
    <text evidence="3">The sequence shown here is derived from an EMBL/GenBank/DDBJ whole genome shotgun (WGS) entry which is preliminary data.</text>
</comment>
<feature type="region of interest" description="Disordered" evidence="1">
    <location>
        <begin position="29"/>
        <end position="54"/>
    </location>
</feature>
<evidence type="ECO:0000259" key="2">
    <source>
        <dbReference type="Pfam" id="PF12697"/>
    </source>
</evidence>
<evidence type="ECO:0000256" key="1">
    <source>
        <dbReference type="SAM" id="MobiDB-lite"/>
    </source>
</evidence>
<dbReference type="Gene3D" id="3.40.50.1820">
    <property type="entry name" value="alpha/beta hydrolase"/>
    <property type="match status" value="1"/>
</dbReference>
<dbReference type="InterPro" id="IPR029058">
    <property type="entry name" value="AB_hydrolase_fold"/>
</dbReference>
<reference evidence="3 4" key="1">
    <citation type="journal article" date="2015" name="Genome Biol. Evol.">
        <title>Comparative Genomics of a Bacterivorous Green Alga Reveals Evolutionary Causalities and Consequences of Phago-Mixotrophic Mode of Nutrition.</title>
        <authorList>
            <person name="Burns J.A."/>
            <person name="Paasch A."/>
            <person name="Narechania A."/>
            <person name="Kim E."/>
        </authorList>
    </citation>
    <scope>NUCLEOTIDE SEQUENCE [LARGE SCALE GENOMIC DNA]</scope>
    <source>
        <strain evidence="3 4">PLY_AMNH</strain>
    </source>
</reference>